<dbReference type="GO" id="GO:0006952">
    <property type="term" value="P:defense response"/>
    <property type="evidence" value="ECO:0007669"/>
    <property type="project" value="InterPro"/>
</dbReference>
<dbReference type="Gramene" id="PHT73275">
    <property type="protein sequence ID" value="PHT73275"/>
    <property type="gene ID" value="T459_24060"/>
</dbReference>
<evidence type="ECO:0000256" key="1">
    <source>
        <dbReference type="ARBA" id="ARBA00004170"/>
    </source>
</evidence>
<name>A0A2G2YUF6_CAPAN</name>
<keyword evidence="3" id="KW-0433">Leucine-rich repeat</keyword>
<protein>
    <recommendedName>
        <fullName evidence="8">NB-ARC domain-containing protein</fullName>
    </recommendedName>
</protein>
<keyword evidence="4" id="KW-0677">Repeat</keyword>
<evidence type="ECO:0000313" key="10">
    <source>
        <dbReference type="Proteomes" id="UP000222542"/>
    </source>
</evidence>
<keyword evidence="6" id="KW-0472">Membrane</keyword>
<dbReference type="GO" id="GO:0005524">
    <property type="term" value="F:ATP binding"/>
    <property type="evidence" value="ECO:0007669"/>
    <property type="project" value="UniProtKB-KW"/>
</dbReference>
<reference evidence="9 10" key="1">
    <citation type="journal article" date="2014" name="Nat. Genet.">
        <title>Genome sequence of the hot pepper provides insights into the evolution of pungency in Capsicum species.</title>
        <authorList>
            <person name="Kim S."/>
            <person name="Park M."/>
            <person name="Yeom S.I."/>
            <person name="Kim Y.M."/>
            <person name="Lee J.M."/>
            <person name="Lee H.A."/>
            <person name="Seo E."/>
            <person name="Choi J."/>
            <person name="Cheong K."/>
            <person name="Kim K.T."/>
            <person name="Jung K."/>
            <person name="Lee G.W."/>
            <person name="Oh S.K."/>
            <person name="Bae C."/>
            <person name="Kim S.B."/>
            <person name="Lee H.Y."/>
            <person name="Kim S.Y."/>
            <person name="Kim M.S."/>
            <person name="Kang B.C."/>
            <person name="Jo Y.D."/>
            <person name="Yang H.B."/>
            <person name="Jeong H.J."/>
            <person name="Kang W.H."/>
            <person name="Kwon J.K."/>
            <person name="Shin C."/>
            <person name="Lim J.Y."/>
            <person name="Park J.H."/>
            <person name="Huh J.H."/>
            <person name="Kim J.S."/>
            <person name="Kim B.D."/>
            <person name="Cohen O."/>
            <person name="Paran I."/>
            <person name="Suh M.C."/>
            <person name="Lee S.B."/>
            <person name="Kim Y.K."/>
            <person name="Shin Y."/>
            <person name="Noh S.J."/>
            <person name="Park J."/>
            <person name="Seo Y.S."/>
            <person name="Kwon S.Y."/>
            <person name="Kim H.A."/>
            <person name="Park J.M."/>
            <person name="Kim H.J."/>
            <person name="Choi S.B."/>
            <person name="Bosland P.W."/>
            <person name="Reeves G."/>
            <person name="Jo S.H."/>
            <person name="Lee B.W."/>
            <person name="Cho H.T."/>
            <person name="Choi H.S."/>
            <person name="Lee M.S."/>
            <person name="Yu Y."/>
            <person name="Do Choi Y."/>
            <person name="Park B.S."/>
            <person name="van Deynze A."/>
            <person name="Ashrafi H."/>
            <person name="Hill T."/>
            <person name="Kim W.T."/>
            <person name="Pai H.S."/>
            <person name="Ahn H.K."/>
            <person name="Yeam I."/>
            <person name="Giovannoni J.J."/>
            <person name="Rose J.K."/>
            <person name="Sorensen I."/>
            <person name="Lee S.J."/>
            <person name="Kim R.W."/>
            <person name="Choi I.Y."/>
            <person name="Choi B.S."/>
            <person name="Lim J.S."/>
            <person name="Lee Y.H."/>
            <person name="Choi D."/>
        </authorList>
    </citation>
    <scope>NUCLEOTIDE SEQUENCE [LARGE SCALE GENOMIC DNA]</scope>
    <source>
        <strain evidence="10">cv. CM334</strain>
    </source>
</reference>
<comment type="similarity">
    <text evidence="2">Belongs to the disease resistance NB-LRR family.</text>
</comment>
<evidence type="ECO:0000256" key="3">
    <source>
        <dbReference type="ARBA" id="ARBA00022614"/>
    </source>
</evidence>
<keyword evidence="5" id="KW-0175">Coiled coil</keyword>
<evidence type="ECO:0000256" key="5">
    <source>
        <dbReference type="ARBA" id="ARBA00023054"/>
    </source>
</evidence>
<gene>
    <name evidence="9" type="ORF">T459_24060</name>
</gene>
<reference evidence="9 10" key="2">
    <citation type="journal article" date="2017" name="Genome Biol.">
        <title>New reference genome sequences of hot pepper reveal the massive evolution of plant disease-resistance genes by retroduplication.</title>
        <authorList>
            <person name="Kim S."/>
            <person name="Park J."/>
            <person name="Yeom S.I."/>
            <person name="Kim Y.M."/>
            <person name="Seo E."/>
            <person name="Kim K.T."/>
            <person name="Kim M.S."/>
            <person name="Lee J.M."/>
            <person name="Cheong K."/>
            <person name="Shin H.S."/>
            <person name="Kim S.B."/>
            <person name="Han K."/>
            <person name="Lee J."/>
            <person name="Park M."/>
            <person name="Lee H.A."/>
            <person name="Lee H.Y."/>
            <person name="Lee Y."/>
            <person name="Oh S."/>
            <person name="Lee J.H."/>
            <person name="Choi E."/>
            <person name="Choi E."/>
            <person name="Lee S.E."/>
            <person name="Jeon J."/>
            <person name="Kim H."/>
            <person name="Choi G."/>
            <person name="Song H."/>
            <person name="Lee J."/>
            <person name="Lee S.C."/>
            <person name="Kwon J.K."/>
            <person name="Lee H.Y."/>
            <person name="Koo N."/>
            <person name="Hong Y."/>
            <person name="Kim R.W."/>
            <person name="Kang W.H."/>
            <person name="Huh J.H."/>
            <person name="Kang B.C."/>
            <person name="Yang T.J."/>
            <person name="Lee Y.H."/>
            <person name="Bennetzen J.L."/>
            <person name="Choi D."/>
        </authorList>
    </citation>
    <scope>NUCLEOTIDE SEQUENCE [LARGE SCALE GENOMIC DNA]</scope>
    <source>
        <strain evidence="10">cv. CM334</strain>
    </source>
</reference>
<sequence>MDDVRVCFPRENNGGQIMMTSRNNEVARYAAAENLFLQMGLMSPVESWNLFRSGGFANEELQSEFATIAKQIEDKCHGLPLAIVVIAGIVKSKRIIKDWKNAAKDVKSSFTNDLDEQCAHLLGLSYNNSSNDLKACLLHFRIFPEDSEIPVEKLTNWGQDQHDQNNETGMPQSKLSKQVDGISKLSIRDIFLRRQSSTRPRRTGRDRWSPRWNSAVRSMVMVVYIVRGDGNSGWSYVVTGDGSDLW</sequence>
<evidence type="ECO:0000259" key="8">
    <source>
        <dbReference type="Pfam" id="PF00931"/>
    </source>
</evidence>
<dbReference type="Gene3D" id="1.10.8.430">
    <property type="entry name" value="Helical domain of apoptotic protease-activating factors"/>
    <property type="match status" value="1"/>
</dbReference>
<dbReference type="PANTHER" id="PTHR23155:SF1152">
    <property type="entry name" value="AAA+ ATPASE DOMAIN-CONTAINING PROTEIN"/>
    <property type="match status" value="1"/>
</dbReference>
<dbReference type="Gene3D" id="1.10.10.10">
    <property type="entry name" value="Winged helix-like DNA-binding domain superfamily/Winged helix DNA-binding domain"/>
    <property type="match status" value="1"/>
</dbReference>
<dbReference type="GO" id="GO:0005737">
    <property type="term" value="C:cytoplasm"/>
    <property type="evidence" value="ECO:0007669"/>
    <property type="project" value="UniProtKB-SubCell"/>
</dbReference>
<dbReference type="AlphaFoldDB" id="A0A2G2YUF6"/>
<evidence type="ECO:0000256" key="7">
    <source>
        <dbReference type="SAM" id="MobiDB-lite"/>
    </source>
</evidence>
<evidence type="ECO:0000256" key="6">
    <source>
        <dbReference type="ARBA" id="ARBA00023136"/>
    </source>
</evidence>
<accession>A0A2G2YUF6</accession>
<evidence type="ECO:0000256" key="4">
    <source>
        <dbReference type="ARBA" id="ARBA00022737"/>
    </source>
</evidence>
<evidence type="ECO:0000256" key="2">
    <source>
        <dbReference type="ARBA" id="ARBA00008894"/>
    </source>
</evidence>
<dbReference type="STRING" id="4072.A0A2G2YUF6"/>
<organism evidence="9 10">
    <name type="scientific">Capsicum annuum</name>
    <name type="common">Capsicum pepper</name>
    <dbReference type="NCBI Taxonomy" id="4072"/>
    <lineage>
        <taxon>Eukaryota</taxon>
        <taxon>Viridiplantae</taxon>
        <taxon>Streptophyta</taxon>
        <taxon>Embryophyta</taxon>
        <taxon>Tracheophyta</taxon>
        <taxon>Spermatophyta</taxon>
        <taxon>Magnoliopsida</taxon>
        <taxon>eudicotyledons</taxon>
        <taxon>Gunneridae</taxon>
        <taxon>Pentapetalae</taxon>
        <taxon>asterids</taxon>
        <taxon>lamiids</taxon>
        <taxon>Solanales</taxon>
        <taxon>Solanaceae</taxon>
        <taxon>Solanoideae</taxon>
        <taxon>Capsiceae</taxon>
        <taxon>Capsicum</taxon>
    </lineage>
</organism>
<dbReference type="InterPro" id="IPR044974">
    <property type="entry name" value="Disease_R_plants"/>
</dbReference>
<comment type="caution">
    <text evidence="9">The sequence shown here is derived from an EMBL/GenBank/DDBJ whole genome shotgun (WGS) entry which is preliminary data.</text>
</comment>
<feature type="compositionally biased region" description="Polar residues" evidence="7">
    <location>
        <begin position="166"/>
        <end position="176"/>
    </location>
</feature>
<dbReference type="InterPro" id="IPR027417">
    <property type="entry name" value="P-loop_NTPase"/>
</dbReference>
<dbReference type="InterPro" id="IPR002182">
    <property type="entry name" value="NB-ARC"/>
</dbReference>
<comment type="subcellular location">
    <subcellularLocation>
        <location evidence="1">Membrane</location>
        <topology evidence="1">Peripheral membrane protein</topology>
    </subcellularLocation>
</comment>
<dbReference type="PANTHER" id="PTHR23155">
    <property type="entry name" value="DISEASE RESISTANCE PROTEIN RP"/>
    <property type="match status" value="1"/>
</dbReference>
<dbReference type="Proteomes" id="UP000222542">
    <property type="component" value="Unassembled WGS sequence"/>
</dbReference>
<feature type="domain" description="NB-ARC" evidence="8">
    <location>
        <begin position="2"/>
        <end position="59"/>
    </location>
</feature>
<dbReference type="SUPFAM" id="SSF52540">
    <property type="entry name" value="P-loop containing nucleoside triphosphate hydrolases"/>
    <property type="match status" value="1"/>
</dbReference>
<feature type="region of interest" description="Disordered" evidence="7">
    <location>
        <begin position="159"/>
        <end position="179"/>
    </location>
</feature>
<dbReference type="GO" id="GO:0016020">
    <property type="term" value="C:membrane"/>
    <property type="evidence" value="ECO:0007669"/>
    <property type="project" value="UniProtKB-SubCell"/>
</dbReference>
<dbReference type="EMBL" id="AYRZ02000009">
    <property type="protein sequence ID" value="PHT73275.1"/>
    <property type="molecule type" value="Genomic_DNA"/>
</dbReference>
<dbReference type="Pfam" id="PF00931">
    <property type="entry name" value="NB-ARC"/>
    <property type="match status" value="1"/>
</dbReference>
<keyword evidence="10" id="KW-1185">Reference proteome</keyword>
<dbReference type="InterPro" id="IPR036388">
    <property type="entry name" value="WH-like_DNA-bd_sf"/>
</dbReference>
<evidence type="ECO:0000313" key="9">
    <source>
        <dbReference type="EMBL" id="PHT73275.1"/>
    </source>
</evidence>
<dbReference type="GO" id="GO:0043531">
    <property type="term" value="F:ADP binding"/>
    <property type="evidence" value="ECO:0007669"/>
    <property type="project" value="InterPro"/>
</dbReference>
<proteinExistence type="inferred from homology"/>
<dbReference type="InterPro" id="IPR042197">
    <property type="entry name" value="Apaf_helical"/>
</dbReference>